<evidence type="ECO:0000313" key="3">
    <source>
        <dbReference type="EnsemblMetazoa" id="CJA09337.1"/>
    </source>
</evidence>
<dbReference type="Gene3D" id="3.40.50.11980">
    <property type="match status" value="1"/>
</dbReference>
<dbReference type="InterPro" id="IPR028079">
    <property type="entry name" value="RNase_Zc3h12a_2"/>
</dbReference>
<organism evidence="3 4">
    <name type="scientific">Caenorhabditis japonica</name>
    <dbReference type="NCBI Taxonomy" id="281687"/>
    <lineage>
        <taxon>Eukaryota</taxon>
        <taxon>Metazoa</taxon>
        <taxon>Ecdysozoa</taxon>
        <taxon>Nematoda</taxon>
        <taxon>Chromadorea</taxon>
        <taxon>Rhabditida</taxon>
        <taxon>Rhabditina</taxon>
        <taxon>Rhabditomorpha</taxon>
        <taxon>Rhabditoidea</taxon>
        <taxon>Rhabditidae</taxon>
        <taxon>Peloderinae</taxon>
        <taxon>Caenorhabditis</taxon>
    </lineage>
</organism>
<reference evidence="4" key="1">
    <citation type="submission" date="2010-08" db="EMBL/GenBank/DDBJ databases">
        <authorList>
            <consortium name="Caenorhabditis japonica Sequencing Consortium"/>
            <person name="Wilson R.K."/>
        </authorList>
    </citation>
    <scope>NUCLEOTIDE SEQUENCE [LARGE SCALE GENOMIC DNA]</scope>
    <source>
        <strain evidence="4">DF5081</strain>
    </source>
</reference>
<dbReference type="AlphaFoldDB" id="A0A8R1DQG6"/>
<feature type="region of interest" description="Disordered" evidence="1">
    <location>
        <begin position="1"/>
        <end position="92"/>
    </location>
</feature>
<protein>
    <submittedName>
        <fullName evidence="3">RNase_Zc3h12a_2 domain-containing protein</fullName>
    </submittedName>
</protein>
<dbReference type="OMA" id="FDVIMNF"/>
<dbReference type="EnsemblMetazoa" id="CJA09337.1">
    <property type="protein sequence ID" value="CJA09337.1"/>
    <property type="gene ID" value="WBGene00128542"/>
</dbReference>
<dbReference type="Proteomes" id="UP000005237">
    <property type="component" value="Unassembled WGS sequence"/>
</dbReference>
<evidence type="ECO:0000313" key="4">
    <source>
        <dbReference type="Proteomes" id="UP000005237"/>
    </source>
</evidence>
<accession>A0A8R1DQG6</accession>
<keyword evidence="4" id="KW-1185">Reference proteome</keyword>
<sequence length="500" mass="58829">MNLSRKLRPDEVITNQHHGAFPKLSRRRCDPMPGTSSQENLEPAISEPQPQQIPPENPPQDTWERPRIRPSTSHYSYSRHRRGEHQESEVPQEALDKLHSEIDELVVAEEQLLSEIEESTDPMIVYLRRVHEPHTIKIYNEKDYGYRILHEQRTEEERLEIAKSNFEVLNFVYKHLENGNLRMNRVDTHIMNKIDGFVNNYGVSAFRDGAFSIAINFDNFPPELSWRDSLNSTCLLRPVVIDGVAVQYVSSNERFRPFHYIPPRSGNMLHMPYSHHLNLSVKPIFDIIIGFLIRGHKPTVYLPVYYKNYVTLGGISKVDDVVAFRKLIELGFIEFPEIIWKRDDGKWFNAMTRIADEQNGVFVSSDDYRGKDRHKCEYKKPSERILTPCFLNTEDRLMVLQPTIRYRDKHDKFQSIESNEILYYDTTDANYDAPTRLRAQLYLPDQIRLICELCQLYPMKSLHKVSIKQLLMCVIRAGSDFEMPFMGLQEYYEMREQLHF</sequence>
<reference evidence="3" key="2">
    <citation type="submission" date="2022-06" db="UniProtKB">
        <authorList>
            <consortium name="EnsemblMetazoa"/>
        </authorList>
    </citation>
    <scope>IDENTIFICATION</scope>
    <source>
        <strain evidence="3">DF5081</strain>
    </source>
</reference>
<feature type="domain" description="Zc3h12a-like Ribonuclease NYN" evidence="2">
    <location>
        <begin position="273"/>
        <end position="398"/>
    </location>
</feature>
<name>A0A8R1DQG6_CAEJA</name>
<proteinExistence type="predicted"/>
<dbReference type="Pfam" id="PF14626">
    <property type="entry name" value="RNase_Zc3h12a_2"/>
    <property type="match status" value="1"/>
</dbReference>
<evidence type="ECO:0000256" key="1">
    <source>
        <dbReference type="SAM" id="MobiDB-lite"/>
    </source>
</evidence>
<evidence type="ECO:0000259" key="2">
    <source>
        <dbReference type="Pfam" id="PF14626"/>
    </source>
</evidence>